<feature type="domain" description="DUF1618" evidence="1">
    <location>
        <begin position="257"/>
        <end position="401"/>
    </location>
</feature>
<evidence type="ECO:0000313" key="2">
    <source>
        <dbReference type="EMBL" id="KAF8685817.1"/>
    </source>
</evidence>
<dbReference type="OrthoDB" id="672705at2759"/>
<dbReference type="AlphaFoldDB" id="A0A835EDE1"/>
<evidence type="ECO:0000313" key="3">
    <source>
        <dbReference type="Proteomes" id="UP000636709"/>
    </source>
</evidence>
<evidence type="ECO:0000259" key="1">
    <source>
        <dbReference type="Pfam" id="PF07762"/>
    </source>
</evidence>
<gene>
    <name evidence="2" type="ORF">HU200_043724</name>
</gene>
<dbReference type="Pfam" id="PF07762">
    <property type="entry name" value="DUF1618"/>
    <property type="match status" value="1"/>
</dbReference>
<dbReference type="EMBL" id="JACEFO010002082">
    <property type="protein sequence ID" value="KAF8685817.1"/>
    <property type="molecule type" value="Genomic_DNA"/>
</dbReference>
<accession>A0A835EDE1</accession>
<protein>
    <recommendedName>
        <fullName evidence="1">DUF1618 domain-containing protein</fullName>
    </recommendedName>
</protein>
<dbReference type="Proteomes" id="UP000636709">
    <property type="component" value="Unassembled WGS sequence"/>
</dbReference>
<dbReference type="PANTHER" id="PTHR33074">
    <property type="entry name" value="EXPRESSED PROTEIN-RELATED"/>
    <property type="match status" value="1"/>
</dbReference>
<organism evidence="2 3">
    <name type="scientific">Digitaria exilis</name>
    <dbReference type="NCBI Taxonomy" id="1010633"/>
    <lineage>
        <taxon>Eukaryota</taxon>
        <taxon>Viridiplantae</taxon>
        <taxon>Streptophyta</taxon>
        <taxon>Embryophyta</taxon>
        <taxon>Tracheophyta</taxon>
        <taxon>Spermatophyta</taxon>
        <taxon>Magnoliopsida</taxon>
        <taxon>Liliopsida</taxon>
        <taxon>Poales</taxon>
        <taxon>Poaceae</taxon>
        <taxon>PACMAD clade</taxon>
        <taxon>Panicoideae</taxon>
        <taxon>Panicodae</taxon>
        <taxon>Paniceae</taxon>
        <taxon>Anthephorinae</taxon>
        <taxon>Digitaria</taxon>
    </lineage>
</organism>
<reference evidence="2" key="1">
    <citation type="submission" date="2020-07" db="EMBL/GenBank/DDBJ databases">
        <title>Genome sequence and genetic diversity analysis of an under-domesticated orphan crop, white fonio (Digitaria exilis).</title>
        <authorList>
            <person name="Bennetzen J.L."/>
            <person name="Chen S."/>
            <person name="Ma X."/>
            <person name="Wang X."/>
            <person name="Yssel A.E.J."/>
            <person name="Chaluvadi S.R."/>
            <person name="Johnson M."/>
            <person name="Gangashetty P."/>
            <person name="Hamidou F."/>
            <person name="Sanogo M.D."/>
            <person name="Zwaenepoel A."/>
            <person name="Wallace J."/>
            <person name="Van De Peer Y."/>
            <person name="Van Deynze A."/>
        </authorList>
    </citation>
    <scope>NUCLEOTIDE SEQUENCE</scope>
    <source>
        <tissue evidence="2">Leaves</tissue>
    </source>
</reference>
<sequence>MCLKVVMSAAAFSNWAILEPFVFRRDDYSSFPDKTKAPIRASATTSLGVPFRIAFVFADPPLVSRLYAQLPGFPDPEKVMPLAILGTHRHLVLLRVASQSSTGNTVQDFFVYTADDPSELRLLPPCTEPYMEYTRRLYRRQPRCLRPRPLSTPREEKRRLLEVTSMGIISRGEGEQEELAVVELKLYKRRRTEVYADICLFRSSSDSDHSPGGQIVAGGEWDSMRVPIEIGSNPDDLRQLCLWETDAVVPVGSWLCWVDYYRGLLFCDVFQGPTPTVSFLRLPLDKFPSDPKHITPCSWLYCSVNPIHDDGRALKFFNVDRNDRVGYGPLRSGGAFTVTCHTLQLGSDVAVLNKSTLDSLVWHKDTKLTSGDLWSANPPERLPRGILMAPLVDMDKPHVVHFLFSDYSYALKKEWLVAIDMNSSKVVSSSKYINGREDVGTVDDDLTRERSICPVPFFSFDFPKYLNLSR</sequence>
<dbReference type="Gramene" id="Dexi1B01G0001730.1">
    <property type="protein sequence ID" value="Dexi1B01G0001730.1:cds"/>
    <property type="gene ID" value="Dexi1B01G0001730"/>
</dbReference>
<name>A0A835EDE1_9POAL</name>
<dbReference type="PANTHER" id="PTHR33074:SF128">
    <property type="entry name" value="EXPRESSED PROTEIN"/>
    <property type="match status" value="1"/>
</dbReference>
<dbReference type="InterPro" id="IPR011676">
    <property type="entry name" value="DUF1618"/>
</dbReference>
<keyword evidence="3" id="KW-1185">Reference proteome</keyword>
<comment type="caution">
    <text evidence="2">The sequence shown here is derived from an EMBL/GenBank/DDBJ whole genome shotgun (WGS) entry which is preliminary data.</text>
</comment>
<proteinExistence type="predicted"/>